<dbReference type="GO" id="GO:0019557">
    <property type="term" value="P:L-histidine catabolic process to glutamate and formate"/>
    <property type="evidence" value="ECO:0007669"/>
    <property type="project" value="UniProtKB-UniPathway"/>
</dbReference>
<dbReference type="GO" id="GO:0008270">
    <property type="term" value="F:zinc ion binding"/>
    <property type="evidence" value="ECO:0007669"/>
    <property type="project" value="UniProtKB-UniRule"/>
</dbReference>
<evidence type="ECO:0000256" key="6">
    <source>
        <dbReference type="ARBA" id="ARBA00023004"/>
    </source>
</evidence>
<accession>A0A8J6NS44</accession>
<feature type="domain" description="Aminodeoxyfutalosine deaminase/Imidazolonepropionase-like composite" evidence="9">
    <location>
        <begin position="31"/>
        <end position="54"/>
    </location>
</feature>
<dbReference type="Proteomes" id="UP000614469">
    <property type="component" value="Unassembled WGS sequence"/>
</dbReference>
<evidence type="ECO:0000256" key="2">
    <source>
        <dbReference type="ARBA" id="ARBA00022723"/>
    </source>
</evidence>
<dbReference type="SUPFAM" id="SSF51338">
    <property type="entry name" value="Composite domain of metallo-dependent hydrolases"/>
    <property type="match status" value="1"/>
</dbReference>
<dbReference type="AlphaFoldDB" id="A0A8J6NS44"/>
<feature type="binding site" evidence="7">
    <location>
        <position position="261"/>
    </location>
    <ligand>
        <name>4-imidazolone-5-propanoate</name>
        <dbReference type="ChEBI" id="CHEBI:77893"/>
    </ligand>
</feature>
<evidence type="ECO:0000259" key="8">
    <source>
        <dbReference type="Pfam" id="PF01979"/>
    </source>
</evidence>
<feature type="binding site" evidence="7">
    <location>
        <position position="76"/>
    </location>
    <ligand>
        <name>Zn(2+)</name>
        <dbReference type="ChEBI" id="CHEBI:29105"/>
    </ligand>
</feature>
<dbReference type="CDD" id="cd01296">
    <property type="entry name" value="Imidazolone-5PH"/>
    <property type="match status" value="1"/>
</dbReference>
<keyword evidence="3 7" id="KW-0378">Hydrolase</keyword>
<keyword evidence="6 7" id="KW-0408">Iron</keyword>
<dbReference type="Gene3D" id="2.30.40.10">
    <property type="entry name" value="Urease, subunit C, domain 1"/>
    <property type="match status" value="1"/>
</dbReference>
<dbReference type="SUPFAM" id="SSF51556">
    <property type="entry name" value="Metallo-dependent hydrolases"/>
    <property type="match status" value="1"/>
</dbReference>
<dbReference type="Pfam" id="PF22039">
    <property type="entry name" value="HUTI_composite_bact"/>
    <property type="match status" value="1"/>
</dbReference>
<feature type="binding site" evidence="7">
    <location>
        <position position="338"/>
    </location>
    <ligand>
        <name>4-imidazolone-5-propanoate</name>
        <dbReference type="ChEBI" id="CHEBI:77893"/>
    </ligand>
</feature>
<evidence type="ECO:0000313" key="10">
    <source>
        <dbReference type="EMBL" id="MBC8336814.1"/>
    </source>
</evidence>
<comment type="subcellular location">
    <subcellularLocation>
        <location evidence="7">Cytoplasm</location>
    </subcellularLocation>
</comment>
<dbReference type="FunFam" id="3.20.20.140:FF:000007">
    <property type="entry name" value="Imidazolonepropionase"/>
    <property type="match status" value="1"/>
</dbReference>
<dbReference type="PANTHER" id="PTHR42752">
    <property type="entry name" value="IMIDAZOLONEPROPIONASE"/>
    <property type="match status" value="1"/>
</dbReference>
<organism evidence="10 11">
    <name type="scientific">Candidatus Desulfolinea nitratireducens</name>
    <dbReference type="NCBI Taxonomy" id="2841698"/>
    <lineage>
        <taxon>Bacteria</taxon>
        <taxon>Bacillati</taxon>
        <taxon>Chloroflexota</taxon>
        <taxon>Anaerolineae</taxon>
        <taxon>Anaerolineales</taxon>
        <taxon>Anaerolineales incertae sedis</taxon>
        <taxon>Candidatus Desulfolinea</taxon>
    </lineage>
</organism>
<keyword evidence="5 7" id="KW-0862">Zinc</keyword>
<dbReference type="UniPathway" id="UPA00379">
    <property type="reaction ID" value="UER00551"/>
</dbReference>
<feature type="binding site" evidence="7">
    <location>
        <position position="335"/>
    </location>
    <ligand>
        <name>N-formimidoyl-L-glutamate</name>
        <dbReference type="ChEBI" id="CHEBI:58928"/>
    </ligand>
</feature>
<dbReference type="NCBIfam" id="TIGR01224">
    <property type="entry name" value="hutI"/>
    <property type="match status" value="1"/>
</dbReference>
<evidence type="ECO:0000256" key="5">
    <source>
        <dbReference type="ARBA" id="ARBA00022833"/>
    </source>
</evidence>
<dbReference type="PANTHER" id="PTHR42752:SF1">
    <property type="entry name" value="IMIDAZOLONEPROPIONASE-RELATED"/>
    <property type="match status" value="1"/>
</dbReference>
<dbReference type="GO" id="GO:0019556">
    <property type="term" value="P:L-histidine catabolic process to glutamate and formamide"/>
    <property type="evidence" value="ECO:0007669"/>
    <property type="project" value="UniProtKB-UniRule"/>
</dbReference>
<evidence type="ECO:0000256" key="7">
    <source>
        <dbReference type="HAMAP-Rule" id="MF_00372"/>
    </source>
</evidence>
<comment type="catalytic activity">
    <reaction evidence="7">
        <text>4-imidazolone-5-propanoate + H2O = N-formimidoyl-L-glutamate</text>
        <dbReference type="Rhea" id="RHEA:23660"/>
        <dbReference type="ChEBI" id="CHEBI:15377"/>
        <dbReference type="ChEBI" id="CHEBI:58928"/>
        <dbReference type="ChEBI" id="CHEBI:77893"/>
        <dbReference type="EC" id="3.5.2.7"/>
    </reaction>
</comment>
<proteinExistence type="inferred from homology"/>
<dbReference type="GO" id="GO:0050480">
    <property type="term" value="F:imidazolonepropionase activity"/>
    <property type="evidence" value="ECO:0007669"/>
    <property type="project" value="UniProtKB-UniRule"/>
</dbReference>
<feature type="binding site" evidence="7">
    <location>
        <position position="76"/>
    </location>
    <ligand>
        <name>Fe(3+)</name>
        <dbReference type="ChEBI" id="CHEBI:29034"/>
    </ligand>
</feature>
<evidence type="ECO:0000256" key="3">
    <source>
        <dbReference type="ARBA" id="ARBA00022801"/>
    </source>
</evidence>
<dbReference type="Pfam" id="PF01979">
    <property type="entry name" value="Amidohydro_1"/>
    <property type="match status" value="1"/>
</dbReference>
<feature type="binding site" evidence="7">
    <location>
        <position position="74"/>
    </location>
    <ligand>
        <name>Zn(2+)</name>
        <dbReference type="ChEBI" id="CHEBI:29105"/>
    </ligand>
</feature>
<gene>
    <name evidence="7" type="primary">hutI</name>
    <name evidence="10" type="ORF">H8E29_16255</name>
</gene>
<dbReference type="InterPro" id="IPR005920">
    <property type="entry name" value="HutI"/>
</dbReference>
<evidence type="ECO:0000256" key="1">
    <source>
        <dbReference type="ARBA" id="ARBA00012864"/>
    </source>
</evidence>
<feature type="binding site" evidence="7">
    <location>
        <position position="146"/>
    </location>
    <ligand>
        <name>4-imidazolone-5-propanoate</name>
        <dbReference type="ChEBI" id="CHEBI:77893"/>
    </ligand>
</feature>
<keyword evidence="2 7" id="KW-0479">Metal-binding</keyword>
<dbReference type="EMBL" id="JACNJN010000196">
    <property type="protein sequence ID" value="MBC8336814.1"/>
    <property type="molecule type" value="Genomic_DNA"/>
</dbReference>
<feature type="binding site" evidence="7">
    <location>
        <position position="179"/>
    </location>
    <ligand>
        <name>4-imidazolone-5-propanoate</name>
        <dbReference type="ChEBI" id="CHEBI:77893"/>
    </ligand>
</feature>
<name>A0A8J6NS44_9CHLR</name>
<dbReference type="EC" id="3.5.2.7" evidence="1 7"/>
<sequence>MLIHSATQLLTIAGGPQRGRDLGNLGMIEDGAVLVRDEKIIEIGSTPEMRAKHPNEPTLDASGSVLMPGFVDPHTHLIWGGDRAKEFEMRLEGAKYLDILAAGGGIISTVRETRKASIESLLAQARPRLMRMFSTGTTTAEAKTGYGLQTATELRLLKALLALDDEGPLELAITFLGAHAIAPEFTLSGAGKDDPQGYTDLVSETMLPLVKEWWETHAPRHENLPFVDIFCETSAFDLAQSRQVLETAKELGFPLKIHADEFDNLGGASLAAELGAVSADHLVKTSDEDIAVLANSETVAVSLPCTPFGLAEPDYTPAQKMLDAGVILALATDCNPGTAWNESMQFVLALACRSMKLTPAQAIVAATINSAYAIRREDKIGSLEPGKQADMLILSVPDYRQLGYRFGTNLVKKVIKCGRVYSVDMGYYQTA</sequence>
<dbReference type="InterPro" id="IPR054418">
    <property type="entry name" value="MQNX/HUTI_composite_N"/>
</dbReference>
<dbReference type="Gene3D" id="3.20.20.140">
    <property type="entry name" value="Metal-dependent hydrolases"/>
    <property type="match status" value="1"/>
</dbReference>
<dbReference type="HAMAP" id="MF_00372">
    <property type="entry name" value="HutI"/>
    <property type="match status" value="1"/>
</dbReference>
<feature type="binding site" evidence="7">
    <location>
        <position position="333"/>
    </location>
    <ligand>
        <name>Fe(3+)</name>
        <dbReference type="ChEBI" id="CHEBI:29034"/>
    </ligand>
</feature>
<feature type="binding site" evidence="7">
    <location>
        <position position="146"/>
    </location>
    <ligand>
        <name>N-formimidoyl-L-glutamate</name>
        <dbReference type="ChEBI" id="CHEBI:58928"/>
    </ligand>
</feature>
<comment type="caution">
    <text evidence="10">The sequence shown here is derived from an EMBL/GenBank/DDBJ whole genome shotgun (WGS) entry which is preliminary data.</text>
</comment>
<evidence type="ECO:0000256" key="4">
    <source>
        <dbReference type="ARBA" id="ARBA00022808"/>
    </source>
</evidence>
<dbReference type="InterPro" id="IPR006680">
    <property type="entry name" value="Amidohydro-rel"/>
</dbReference>
<feature type="binding site" evidence="7">
    <location>
        <position position="83"/>
    </location>
    <ligand>
        <name>4-imidazolone-5-propanoate</name>
        <dbReference type="ChEBI" id="CHEBI:77893"/>
    </ligand>
</feature>
<comment type="similarity">
    <text evidence="7">Belongs to the metallo-dependent hydrolases superfamily. HutI family.</text>
</comment>
<reference evidence="10 11" key="1">
    <citation type="submission" date="2020-08" db="EMBL/GenBank/DDBJ databases">
        <title>Bridging the membrane lipid divide: bacteria of the FCB group superphylum have the potential to synthesize archaeal ether lipids.</title>
        <authorList>
            <person name="Villanueva L."/>
            <person name="Von Meijenfeldt F.A.B."/>
            <person name="Westbye A.B."/>
            <person name="Yadav S."/>
            <person name="Hopmans E.C."/>
            <person name="Dutilh B.E."/>
            <person name="Sinninghe Damste J.S."/>
        </authorList>
    </citation>
    <scope>NUCLEOTIDE SEQUENCE [LARGE SCALE GENOMIC DNA]</scope>
    <source>
        <strain evidence="10">NIOZ-UU36</strain>
    </source>
</reference>
<comment type="cofactor">
    <cofactor evidence="7">
        <name>Zn(2+)</name>
        <dbReference type="ChEBI" id="CHEBI:29105"/>
    </cofactor>
    <cofactor evidence="7">
        <name>Fe(3+)</name>
        <dbReference type="ChEBI" id="CHEBI:29034"/>
    </cofactor>
    <text evidence="7">Binds 1 zinc or iron ion per subunit.</text>
</comment>
<feature type="domain" description="Amidohydrolase-related" evidence="8">
    <location>
        <begin position="65"/>
        <end position="418"/>
    </location>
</feature>
<keyword evidence="7" id="KW-0963">Cytoplasm</keyword>
<keyword evidence="4 7" id="KW-0369">Histidine metabolism</keyword>
<dbReference type="InterPro" id="IPR011059">
    <property type="entry name" value="Metal-dep_hydrolase_composite"/>
</dbReference>
<feature type="binding site" evidence="7">
    <location>
        <position position="333"/>
    </location>
    <ligand>
        <name>Zn(2+)</name>
        <dbReference type="ChEBI" id="CHEBI:29105"/>
    </ligand>
</feature>
<feature type="binding site" evidence="7">
    <location>
        <position position="258"/>
    </location>
    <ligand>
        <name>Fe(3+)</name>
        <dbReference type="ChEBI" id="CHEBI:29034"/>
    </ligand>
</feature>
<feature type="binding site" evidence="7">
    <location>
        <position position="258"/>
    </location>
    <ligand>
        <name>Zn(2+)</name>
        <dbReference type="ChEBI" id="CHEBI:29105"/>
    </ligand>
</feature>
<feature type="binding site" evidence="7">
    <location>
        <position position="74"/>
    </location>
    <ligand>
        <name>Fe(3+)</name>
        <dbReference type="ChEBI" id="CHEBI:29034"/>
    </ligand>
</feature>
<protein>
    <recommendedName>
        <fullName evidence="1 7">Imidazolonepropionase</fullName>
        <ecNumber evidence="1 7">3.5.2.7</ecNumber>
    </recommendedName>
    <alternativeName>
        <fullName evidence="7">Imidazolone-5-propionate hydrolase</fullName>
    </alternativeName>
</protein>
<feature type="binding site" evidence="7">
    <location>
        <position position="337"/>
    </location>
    <ligand>
        <name>N-formimidoyl-L-glutamate</name>
        <dbReference type="ChEBI" id="CHEBI:58928"/>
    </ligand>
</feature>
<evidence type="ECO:0000259" key="9">
    <source>
        <dbReference type="Pfam" id="PF22039"/>
    </source>
</evidence>
<dbReference type="GO" id="GO:0005506">
    <property type="term" value="F:iron ion binding"/>
    <property type="evidence" value="ECO:0007669"/>
    <property type="project" value="UniProtKB-UniRule"/>
</dbReference>
<dbReference type="GO" id="GO:0005737">
    <property type="term" value="C:cytoplasm"/>
    <property type="evidence" value="ECO:0007669"/>
    <property type="project" value="UniProtKB-SubCell"/>
</dbReference>
<comment type="function">
    <text evidence="7">Catalyzes the hydrolytic cleavage of the carbon-nitrogen bond in imidazolone-5-propanoate to yield N-formimidoyl-L-glutamate. It is the third step in the universal histidine degradation pathway.</text>
</comment>
<dbReference type="InterPro" id="IPR032466">
    <property type="entry name" value="Metal_Hydrolase"/>
</dbReference>
<evidence type="ECO:0000313" key="11">
    <source>
        <dbReference type="Proteomes" id="UP000614469"/>
    </source>
</evidence>
<comment type="pathway">
    <text evidence="7">Amino-acid degradation; L-histidine degradation into L-glutamate; N-formimidoyl-L-glutamate from L-histidine: step 3/3.</text>
</comment>